<accession>A0A1G8EGK1</accession>
<dbReference type="RefSeq" id="WP_093172256.1">
    <property type="nucleotide sequence ID" value="NZ_FNCN01000020.1"/>
</dbReference>
<organism evidence="2 3">
    <name type="scientific">Sinosporangium album</name>
    <dbReference type="NCBI Taxonomy" id="504805"/>
    <lineage>
        <taxon>Bacteria</taxon>
        <taxon>Bacillati</taxon>
        <taxon>Actinomycetota</taxon>
        <taxon>Actinomycetes</taxon>
        <taxon>Streptosporangiales</taxon>
        <taxon>Streptosporangiaceae</taxon>
        <taxon>Sinosporangium</taxon>
    </lineage>
</organism>
<dbReference type="Proteomes" id="UP000198923">
    <property type="component" value="Unassembled WGS sequence"/>
</dbReference>
<dbReference type="AlphaFoldDB" id="A0A1G8EGK1"/>
<feature type="compositionally biased region" description="Polar residues" evidence="1">
    <location>
        <begin position="179"/>
        <end position="193"/>
    </location>
</feature>
<dbReference type="STRING" id="504805.SAMN05421505_12089"/>
<evidence type="ECO:0000313" key="2">
    <source>
        <dbReference type="EMBL" id="SDH68936.1"/>
    </source>
</evidence>
<dbReference type="EMBL" id="FNCN01000020">
    <property type="protein sequence ID" value="SDH68936.1"/>
    <property type="molecule type" value="Genomic_DNA"/>
</dbReference>
<reference evidence="2 3" key="1">
    <citation type="submission" date="2016-10" db="EMBL/GenBank/DDBJ databases">
        <authorList>
            <person name="de Groot N.N."/>
        </authorList>
    </citation>
    <scope>NUCLEOTIDE SEQUENCE [LARGE SCALE GENOMIC DNA]</scope>
    <source>
        <strain evidence="2 3">CPCC 201354</strain>
    </source>
</reference>
<keyword evidence="3" id="KW-1185">Reference proteome</keyword>
<sequence>MVDDAFVLDLDAARVSRIGTAQPYYPLRFRGEVICDLPVELPVDVLAPLVDLNLDAALIARTVLDAFSATDKLQAGMGMLQMFVDQVIINPSLPKDLVEAVHLMGGKLLGADGYARFVAARPSIGDVRSLVMGVAGRSGVGLGESPSSSSGSGGGGTSTPTSPTAASTSPASGTALGSPVSSAPDVSSTSPTVSALMPG</sequence>
<proteinExistence type="predicted"/>
<protein>
    <submittedName>
        <fullName evidence="2">Uncharacterized protein</fullName>
    </submittedName>
</protein>
<feature type="region of interest" description="Disordered" evidence="1">
    <location>
        <begin position="141"/>
        <end position="199"/>
    </location>
</feature>
<evidence type="ECO:0000313" key="3">
    <source>
        <dbReference type="Proteomes" id="UP000198923"/>
    </source>
</evidence>
<dbReference type="OrthoDB" id="4351175at2"/>
<gene>
    <name evidence="2" type="ORF">SAMN05421505_12089</name>
</gene>
<name>A0A1G8EGK1_9ACTN</name>
<feature type="compositionally biased region" description="Low complexity" evidence="1">
    <location>
        <begin position="158"/>
        <end position="178"/>
    </location>
</feature>
<evidence type="ECO:0000256" key="1">
    <source>
        <dbReference type="SAM" id="MobiDB-lite"/>
    </source>
</evidence>